<feature type="non-terminal residue" evidence="2">
    <location>
        <position position="350"/>
    </location>
</feature>
<feature type="region of interest" description="Disordered" evidence="1">
    <location>
        <begin position="225"/>
        <end position="248"/>
    </location>
</feature>
<evidence type="ECO:0000313" key="2">
    <source>
        <dbReference type="EMBL" id="KAL1398614.1"/>
    </source>
</evidence>
<feature type="compositionally biased region" description="Polar residues" evidence="1">
    <location>
        <begin position="119"/>
        <end position="133"/>
    </location>
</feature>
<accession>A0ABD1DGQ2</accession>
<proteinExistence type="predicted"/>
<dbReference type="EMBL" id="JBEHCU010005834">
    <property type="protein sequence ID" value="KAL1398614.1"/>
    <property type="molecule type" value="Genomic_DNA"/>
</dbReference>
<evidence type="ECO:0000313" key="3">
    <source>
        <dbReference type="Proteomes" id="UP001562425"/>
    </source>
</evidence>
<dbReference type="Proteomes" id="UP001562425">
    <property type="component" value="Unassembled WGS sequence"/>
</dbReference>
<organism evidence="2 3">
    <name type="scientific">Culex pipiens pipiens</name>
    <name type="common">Northern house mosquito</name>
    <dbReference type="NCBI Taxonomy" id="38569"/>
    <lineage>
        <taxon>Eukaryota</taxon>
        <taxon>Metazoa</taxon>
        <taxon>Ecdysozoa</taxon>
        <taxon>Arthropoda</taxon>
        <taxon>Hexapoda</taxon>
        <taxon>Insecta</taxon>
        <taxon>Pterygota</taxon>
        <taxon>Neoptera</taxon>
        <taxon>Endopterygota</taxon>
        <taxon>Diptera</taxon>
        <taxon>Nematocera</taxon>
        <taxon>Culicoidea</taxon>
        <taxon>Culicidae</taxon>
        <taxon>Culicinae</taxon>
        <taxon>Culicini</taxon>
        <taxon>Culex</taxon>
        <taxon>Culex</taxon>
    </lineage>
</organism>
<sequence>MTPVMERLVKAVQEPVPSAEGDKSATSPPAGGQGLSGPATPPTEATGTPAVIEEPQVSAETNQQPELENMDTGDEGGRQGVGSGTGDEGGIGDHNRGAGTGKGGGLLGVKRPAEPSSDPEANNSEGPEDSTGQVPFKEVSGGKKNKRSKKGKKDQPKPLSTISTRSLLKPANCCRKFGFSHLCWMRPDNAEKNAHSRQIYVLQAGPWLEMTPLKTFKGRKLAAYRKKHRNERTEPGAERSTSPSFPVPQQLELSDGGGVVKDNDCLDISPEPQEDANLKILSRPMHCSDKGPVAVKQHLNHLEARKTSGLRKTLGSLQEGAGEKAAPIIRIEGVVPGDSTISARRTTESQ</sequence>
<reference evidence="2 3" key="1">
    <citation type="submission" date="2024-05" db="EMBL/GenBank/DDBJ databases">
        <title>Culex pipiens pipiens assembly and annotation.</title>
        <authorList>
            <person name="Alout H."/>
            <person name="Durand T."/>
        </authorList>
    </citation>
    <scope>NUCLEOTIDE SEQUENCE [LARGE SCALE GENOMIC DNA]</scope>
    <source>
        <strain evidence="2">HA-2024</strain>
        <tissue evidence="2">Whole body</tissue>
    </source>
</reference>
<feature type="compositionally biased region" description="Basic residues" evidence="1">
    <location>
        <begin position="143"/>
        <end position="152"/>
    </location>
</feature>
<keyword evidence="3" id="KW-1185">Reference proteome</keyword>
<gene>
    <name evidence="2" type="ORF">pipiens_000207</name>
</gene>
<evidence type="ECO:0000256" key="1">
    <source>
        <dbReference type="SAM" id="MobiDB-lite"/>
    </source>
</evidence>
<feature type="compositionally biased region" description="Gly residues" evidence="1">
    <location>
        <begin position="98"/>
        <end position="107"/>
    </location>
</feature>
<comment type="caution">
    <text evidence="2">The sequence shown here is derived from an EMBL/GenBank/DDBJ whole genome shotgun (WGS) entry which is preliminary data.</text>
</comment>
<feature type="region of interest" description="Disordered" evidence="1">
    <location>
        <begin position="1"/>
        <end position="164"/>
    </location>
</feature>
<dbReference type="AlphaFoldDB" id="A0ABD1DGQ2"/>
<protein>
    <submittedName>
        <fullName evidence="2">Uncharacterized protein</fullName>
    </submittedName>
</protein>
<name>A0ABD1DGQ2_CULPP</name>
<feature type="compositionally biased region" description="Gly residues" evidence="1">
    <location>
        <begin position="78"/>
        <end position="89"/>
    </location>
</feature>